<sequence length="507" mass="53683">MAQDTDTPAQEPPSPGPGRRRAWAALRPLVLRLHFYAGVFVAPFILVAAVSGLLYVWTPQIEQVVFAEQLHAEPSGIALPLSEQVRIAQQELPEAELDAVRPATTMEDSTRVLFNVPELEGSHRMTVFVAPHGGEVLGVLETYGTSGALPVRTWTDMLHRSLHLGDTGRLYSELAASWMWLVALGGVGLWVSRKRNSGGSGGSGGRARRLLLPGAGTSRGRMRSMSIHGATGLWLAVGLLFLSATGMTWSQYAGANISELRERLAWSTPAVSTEAPASSSESGAGAGAGADAGAGASADVGVDEVLASAREAGLDGPVEVVVPDENASVYVVDQVDRSWPTRVDSAAVSAETAEVTDIVRFEDYPLMAKLSRWGIDAHMGVLFGAANQLVLTALAGGLIIVIVMGYRMWWQRRPTHARALGMGRPYPRGSFRALPLHYKAAVVVLLALFGVAVPLLGASLLLFLVVDALLGWRARRQGGRAGGPDAAREGAEEQGETAASPRSRPGS</sequence>
<dbReference type="EMBL" id="JBHTHR010000761">
    <property type="protein sequence ID" value="MFD0803172.1"/>
    <property type="molecule type" value="Genomic_DNA"/>
</dbReference>
<feature type="transmembrane region" description="Helical" evidence="2">
    <location>
        <begin position="389"/>
        <end position="410"/>
    </location>
</feature>
<evidence type="ECO:0000256" key="1">
    <source>
        <dbReference type="SAM" id="MobiDB-lite"/>
    </source>
</evidence>
<reference evidence="4" key="1">
    <citation type="journal article" date="2019" name="Int. J. Syst. Evol. Microbiol.">
        <title>The Global Catalogue of Microorganisms (GCM) 10K type strain sequencing project: providing services to taxonomists for standard genome sequencing and annotation.</title>
        <authorList>
            <consortium name="The Broad Institute Genomics Platform"/>
            <consortium name="The Broad Institute Genome Sequencing Center for Infectious Disease"/>
            <person name="Wu L."/>
            <person name="Ma J."/>
        </authorList>
    </citation>
    <scope>NUCLEOTIDE SEQUENCE [LARGE SCALE GENOMIC DNA]</scope>
    <source>
        <strain evidence="4">CCUG 63369</strain>
    </source>
</reference>
<feature type="region of interest" description="Disordered" evidence="1">
    <location>
        <begin position="271"/>
        <end position="290"/>
    </location>
</feature>
<keyword evidence="2" id="KW-0812">Transmembrane</keyword>
<evidence type="ECO:0000256" key="2">
    <source>
        <dbReference type="SAM" id="Phobius"/>
    </source>
</evidence>
<feature type="transmembrane region" description="Helical" evidence="2">
    <location>
        <begin position="227"/>
        <end position="249"/>
    </location>
</feature>
<proteinExistence type="predicted"/>
<dbReference type="PANTHER" id="PTHR34219">
    <property type="entry name" value="IRON-REGULATED INNER MEMBRANE PROTEIN-RELATED"/>
    <property type="match status" value="1"/>
</dbReference>
<keyword evidence="4" id="KW-1185">Reference proteome</keyword>
<gene>
    <name evidence="3" type="ORF">ACFQZU_17835</name>
</gene>
<dbReference type="Proteomes" id="UP001596956">
    <property type="component" value="Unassembled WGS sequence"/>
</dbReference>
<evidence type="ECO:0000313" key="3">
    <source>
        <dbReference type="EMBL" id="MFD0803172.1"/>
    </source>
</evidence>
<name>A0ABW3BJE1_9ACTN</name>
<dbReference type="InterPro" id="IPR005625">
    <property type="entry name" value="PepSY-ass_TM"/>
</dbReference>
<dbReference type="Pfam" id="PF03929">
    <property type="entry name" value="PepSY_TM"/>
    <property type="match status" value="1"/>
</dbReference>
<feature type="transmembrane region" description="Helical" evidence="2">
    <location>
        <begin position="170"/>
        <end position="191"/>
    </location>
</feature>
<keyword evidence="2" id="KW-1133">Transmembrane helix</keyword>
<dbReference type="PANTHER" id="PTHR34219:SF1">
    <property type="entry name" value="PEPSY DOMAIN-CONTAINING PROTEIN"/>
    <property type="match status" value="1"/>
</dbReference>
<feature type="compositionally biased region" description="Low complexity" evidence="1">
    <location>
        <begin position="271"/>
        <end position="283"/>
    </location>
</feature>
<evidence type="ECO:0000313" key="4">
    <source>
        <dbReference type="Proteomes" id="UP001596956"/>
    </source>
</evidence>
<feature type="region of interest" description="Disordered" evidence="1">
    <location>
        <begin position="478"/>
        <end position="507"/>
    </location>
</feature>
<keyword evidence="2" id="KW-0472">Membrane</keyword>
<protein>
    <submittedName>
        <fullName evidence="3">PepSY-associated TM helix domain-containing protein</fullName>
    </submittedName>
</protein>
<accession>A0ABW3BJE1</accession>
<feature type="non-terminal residue" evidence="3">
    <location>
        <position position="507"/>
    </location>
</feature>
<feature type="transmembrane region" description="Helical" evidence="2">
    <location>
        <begin position="29"/>
        <end position="57"/>
    </location>
</feature>
<comment type="caution">
    <text evidence="3">The sequence shown here is derived from an EMBL/GenBank/DDBJ whole genome shotgun (WGS) entry which is preliminary data.</text>
</comment>
<feature type="transmembrane region" description="Helical" evidence="2">
    <location>
        <begin position="455"/>
        <end position="472"/>
    </location>
</feature>
<organism evidence="3 4">
    <name type="scientific">Streptomonospora algeriensis</name>
    <dbReference type="NCBI Taxonomy" id="995084"/>
    <lineage>
        <taxon>Bacteria</taxon>
        <taxon>Bacillati</taxon>
        <taxon>Actinomycetota</taxon>
        <taxon>Actinomycetes</taxon>
        <taxon>Streptosporangiales</taxon>
        <taxon>Nocardiopsidaceae</taxon>
        <taxon>Streptomonospora</taxon>
    </lineage>
</organism>